<evidence type="ECO:0000313" key="2">
    <source>
        <dbReference type="Proteomes" id="UP000243065"/>
    </source>
</evidence>
<organism evidence="1 2">
    <name type="scientific">Kryptobacter tengchongensis</name>
    <dbReference type="NCBI Taxonomy" id="1643429"/>
    <lineage>
        <taxon>Bacteria</taxon>
        <taxon>Pseudomonadati</taxon>
        <taxon>Candidatus Kryptoniota</taxon>
        <taxon>Candidatus Kryptobacter</taxon>
    </lineage>
</organism>
<dbReference type="InterPro" id="IPR001451">
    <property type="entry name" value="Hexapep"/>
</dbReference>
<dbReference type="Pfam" id="PF14602">
    <property type="entry name" value="Hexapep_2"/>
    <property type="match status" value="1"/>
</dbReference>
<dbReference type="InterPro" id="IPR011004">
    <property type="entry name" value="Trimer_LpxA-like_sf"/>
</dbReference>
<dbReference type="PANTHER" id="PTHR13061">
    <property type="entry name" value="DYNACTIN SUBUNIT P25"/>
    <property type="match status" value="1"/>
</dbReference>
<name>A0A656DAS4_KRYT1</name>
<dbReference type="GO" id="GO:0016740">
    <property type="term" value="F:transferase activity"/>
    <property type="evidence" value="ECO:0007669"/>
    <property type="project" value="UniProtKB-KW"/>
</dbReference>
<dbReference type="CDD" id="cd04645">
    <property type="entry name" value="LbH_gamma_CA_like"/>
    <property type="match status" value="1"/>
</dbReference>
<dbReference type="OrthoDB" id="9803036at2"/>
<dbReference type="InterPro" id="IPR047324">
    <property type="entry name" value="LbH_gamma_CA-like"/>
</dbReference>
<gene>
    <name evidence="1" type="ORF">JGI24_01344</name>
</gene>
<dbReference type="SUPFAM" id="SSF51161">
    <property type="entry name" value="Trimeric LpxA-like enzymes"/>
    <property type="match status" value="1"/>
</dbReference>
<dbReference type="AlphaFoldDB" id="A0A656DAS4"/>
<evidence type="ECO:0000313" key="1">
    <source>
        <dbReference type="EMBL" id="CUT03679.1"/>
    </source>
</evidence>
<dbReference type="Proteomes" id="UP000243065">
    <property type="component" value="Unassembled WGS sequence"/>
</dbReference>
<dbReference type="Pfam" id="PF00132">
    <property type="entry name" value="Hexapep"/>
    <property type="match status" value="1"/>
</dbReference>
<dbReference type="Gene3D" id="2.160.10.10">
    <property type="entry name" value="Hexapeptide repeat proteins"/>
    <property type="match status" value="1"/>
</dbReference>
<dbReference type="InterPro" id="IPR050484">
    <property type="entry name" value="Transf_Hexapept/Carb_Anhydrase"/>
</dbReference>
<dbReference type="PANTHER" id="PTHR13061:SF29">
    <property type="entry name" value="GAMMA CARBONIC ANHYDRASE-LIKE 1, MITOCHONDRIAL-RELATED"/>
    <property type="match status" value="1"/>
</dbReference>
<keyword evidence="1" id="KW-0808">Transferase</keyword>
<accession>A0A656DAS4</accession>
<proteinExistence type="predicted"/>
<sequence>MKILPYRGKFPEIDESVFIADGAVIIGDVVIGKDANIWFNAVIRGDVNYIRIGERTNIQDGCILHVTTEKYPLIIGNDVTVGHGAILHGAIVRDKCLIGMGAVVLDGAEVKSYSLVAAGSLVKQGFVVPEGTLVAGVPAKVIRELTEEERKAIEESALHYVELSNEYKNLKGVKNYEVKNLGL</sequence>
<keyword evidence="2" id="KW-1185">Reference proteome</keyword>
<protein>
    <submittedName>
        <fullName evidence="1">Carbonic anhydrase or acetyltransferase, isoleucine patch superfamily</fullName>
    </submittedName>
</protein>
<dbReference type="EMBL" id="CZVU01000071">
    <property type="protein sequence ID" value="CUT03679.1"/>
    <property type="molecule type" value="Genomic_DNA"/>
</dbReference>
<dbReference type="RefSeq" id="WP_072150680.1">
    <property type="nucleotide sequence ID" value="NZ_CZVH01000002.1"/>
</dbReference>
<reference evidence="1 2" key="1">
    <citation type="submission" date="2015-11" db="EMBL/GenBank/DDBJ databases">
        <authorList>
            <person name="Varghese N."/>
        </authorList>
    </citation>
    <scope>NUCLEOTIDE SEQUENCE [LARGE SCALE GENOMIC DNA]</scope>
    <source>
        <strain evidence="1 2">JGI-24</strain>
    </source>
</reference>